<proteinExistence type="predicted"/>
<evidence type="ECO:0000313" key="1">
    <source>
        <dbReference type="EMBL" id="BDG17008.1"/>
    </source>
</evidence>
<keyword evidence="2" id="KW-1185">Reference proteome</keyword>
<dbReference type="RefSeq" id="WP_244362291.1">
    <property type="nucleotide sequence ID" value="NZ_AP025593.1"/>
</dbReference>
<reference evidence="1 2" key="1">
    <citation type="journal article" date="2022" name="Microbiol. Resour. Announc.">
        <title>Complete Genome Sequences of Thermus Strains Isolated from Senami Hot Spring in Japan.</title>
        <authorList>
            <person name="Miyazaki K."/>
        </authorList>
    </citation>
    <scope>NUCLEOTIDE SEQUENCE [LARGE SCALE GENOMIC DNA]</scope>
    <source>
        <strain evidence="1 2">SNM4-1</strain>
    </source>
</reference>
<dbReference type="EMBL" id="AP025593">
    <property type="protein sequence ID" value="BDG17008.1"/>
    <property type="molecule type" value="Genomic_DNA"/>
</dbReference>
<accession>A0ABM7XL10</accession>
<evidence type="ECO:0000313" key="2">
    <source>
        <dbReference type="Proteomes" id="UP000831120"/>
    </source>
</evidence>
<sequence length="181" mass="20304">MEQREVTSINLARLLKEGGTARAAGVVREAFHVGEEHFPLQGEANWKVAVSAVGGQEYWLSGEVEGVVLMECRRCLKPTPTHIHAHFQHLLRYQEGLKEVVFHEEEEEEYYTFGLPDLDLLPFLTEAFVTEMPYTVLCEEGCKGLCPVCGADRNLVDCGHEVGLSHPFTGLKDLLNPARHM</sequence>
<organism evidence="1 2">
    <name type="scientific">Thermus brockianus</name>
    <dbReference type="NCBI Taxonomy" id="56956"/>
    <lineage>
        <taxon>Bacteria</taxon>
        <taxon>Thermotogati</taxon>
        <taxon>Deinococcota</taxon>
        <taxon>Deinococci</taxon>
        <taxon>Thermales</taxon>
        <taxon>Thermaceae</taxon>
        <taxon>Thermus</taxon>
    </lineage>
</organism>
<gene>
    <name evidence="1" type="ORF">TbrSNM41_17420</name>
</gene>
<dbReference type="Proteomes" id="UP000831120">
    <property type="component" value="Chromosome"/>
</dbReference>
<name>A0ABM7XL10_THEBO</name>
<evidence type="ECO:0008006" key="3">
    <source>
        <dbReference type="Google" id="ProtNLM"/>
    </source>
</evidence>
<dbReference type="InterPro" id="IPR003772">
    <property type="entry name" value="YceD"/>
</dbReference>
<protein>
    <recommendedName>
        <fullName evidence="3">Metal-binding protein</fullName>
    </recommendedName>
</protein>
<dbReference type="Pfam" id="PF02620">
    <property type="entry name" value="YceD"/>
    <property type="match status" value="1"/>
</dbReference>